<protein>
    <recommendedName>
        <fullName evidence="3">Acetoacetate decarboxylase</fullName>
    </recommendedName>
</protein>
<accession>A0A5J6J845</accession>
<dbReference type="RefSeq" id="WP_150492265.1">
    <property type="nucleotide sequence ID" value="NZ_BNBW01000012.1"/>
</dbReference>
<gene>
    <name evidence="1" type="ORF">CP980_00730</name>
</gene>
<organism evidence="1 2">
    <name type="scientific">Streptomyces vinaceus</name>
    <dbReference type="NCBI Taxonomy" id="1960"/>
    <lineage>
        <taxon>Bacteria</taxon>
        <taxon>Bacillati</taxon>
        <taxon>Actinomycetota</taxon>
        <taxon>Actinomycetes</taxon>
        <taxon>Kitasatosporales</taxon>
        <taxon>Streptomycetaceae</taxon>
        <taxon>Streptomyces</taxon>
    </lineage>
</organism>
<dbReference type="AlphaFoldDB" id="A0A5J6J845"/>
<dbReference type="GO" id="GO:0016829">
    <property type="term" value="F:lyase activity"/>
    <property type="evidence" value="ECO:0007669"/>
    <property type="project" value="InterPro"/>
</dbReference>
<dbReference type="InterPro" id="IPR023375">
    <property type="entry name" value="ADC_dom_sf"/>
</dbReference>
<dbReference type="EMBL" id="CP023692">
    <property type="protein sequence ID" value="QEV43796.1"/>
    <property type="molecule type" value="Genomic_DNA"/>
</dbReference>
<evidence type="ECO:0008006" key="3">
    <source>
        <dbReference type="Google" id="ProtNLM"/>
    </source>
</evidence>
<keyword evidence="2" id="KW-1185">Reference proteome</keyword>
<proteinExistence type="predicted"/>
<dbReference type="KEGG" id="svn:CP980_00730"/>
<reference evidence="1 2" key="1">
    <citation type="submission" date="2017-09" db="EMBL/GenBank/DDBJ databases">
        <authorList>
            <person name="Lee N."/>
            <person name="Cho B.-K."/>
        </authorList>
    </citation>
    <scope>NUCLEOTIDE SEQUENCE [LARGE SCALE GENOMIC DNA]</scope>
    <source>
        <strain evidence="1 2">ATCC 27476</strain>
    </source>
</reference>
<dbReference type="InterPro" id="IPR010451">
    <property type="entry name" value="Acetoacetate_decarboxylase"/>
</dbReference>
<dbReference type="SUPFAM" id="SSF160104">
    <property type="entry name" value="Acetoacetate decarboxylase-like"/>
    <property type="match status" value="1"/>
</dbReference>
<sequence length="308" mass="33232">MTTPVIEPGLAGTLPPDEYTKKTMPHWGQTYNGAMAGYKGMDYVSVAFATDAEKAAALIPKELTLIAIPALPGMASANLVFAKYRECDLGPYMEVIISIAVLHQGRPYGYVPAIYVDNDAALLAGRELGGYPKKMARITMRNYGNLFLSHMSRGSIQTKTVDPNFNDLASSSVTKGDKLFSVPLPADRTDELPYPYNLLLPLPPPTGEPQDYVLPTVALKRFPGVGPGPNGHAGAEVLQLVGTPWHITQADVYAGDAASMEIYPSEEDPIGRLLPCNAVLGAFVLQGSMYTKSDEWVVLEDLKKNNSA</sequence>
<dbReference type="Proteomes" id="UP000325563">
    <property type="component" value="Chromosome"/>
</dbReference>
<dbReference type="Gene3D" id="2.40.400.10">
    <property type="entry name" value="Acetoacetate decarboxylase-like"/>
    <property type="match status" value="1"/>
</dbReference>
<dbReference type="GeneID" id="95609107"/>
<dbReference type="Pfam" id="PF06314">
    <property type="entry name" value="ADC"/>
    <property type="match status" value="1"/>
</dbReference>
<name>A0A5J6J845_STRVI</name>
<evidence type="ECO:0000313" key="1">
    <source>
        <dbReference type="EMBL" id="QEV43796.1"/>
    </source>
</evidence>
<evidence type="ECO:0000313" key="2">
    <source>
        <dbReference type="Proteomes" id="UP000325563"/>
    </source>
</evidence>